<proteinExistence type="predicted"/>
<comment type="caution">
    <text evidence="1">The sequence shown here is derived from an EMBL/GenBank/DDBJ whole genome shotgun (WGS) entry which is preliminary data.</text>
</comment>
<organism evidence="1 2">
    <name type="scientific">Arabis nemorensis</name>
    <dbReference type="NCBI Taxonomy" id="586526"/>
    <lineage>
        <taxon>Eukaryota</taxon>
        <taxon>Viridiplantae</taxon>
        <taxon>Streptophyta</taxon>
        <taxon>Embryophyta</taxon>
        <taxon>Tracheophyta</taxon>
        <taxon>Spermatophyta</taxon>
        <taxon>Magnoliopsida</taxon>
        <taxon>eudicotyledons</taxon>
        <taxon>Gunneridae</taxon>
        <taxon>Pentapetalae</taxon>
        <taxon>rosids</taxon>
        <taxon>malvids</taxon>
        <taxon>Brassicales</taxon>
        <taxon>Brassicaceae</taxon>
        <taxon>Arabideae</taxon>
        <taxon>Arabis</taxon>
    </lineage>
</organism>
<reference evidence="1" key="1">
    <citation type="submission" date="2019-07" db="EMBL/GenBank/DDBJ databases">
        <authorList>
            <person name="Dittberner H."/>
        </authorList>
    </citation>
    <scope>NUCLEOTIDE SEQUENCE [LARGE SCALE GENOMIC DNA]</scope>
</reference>
<gene>
    <name evidence="1" type="ORF">ANE_LOCUS19771</name>
</gene>
<sequence length="214" mass="24282">MYNHGDATLSQFPLSAASNFHQSASTQFTNYSAVQESGLKDQLMHQELNGFDQNNNFQHLCVSNTQDNSTSGLTNQLKQKELYGYDQNICSSNINSNNFQHPCISNTQDYSELQESVNNYELNQLMQHELYGYDDQNMFMSDSTTSNSQHPYQLCSDFQDPYSYMVSNTSLPQDMSTSCGVQFGESSLLQKSTLPSSLYTTPNSYFHSDNSRFQ</sequence>
<dbReference type="AlphaFoldDB" id="A0A565C6Z8"/>
<name>A0A565C6Z8_9BRAS</name>
<evidence type="ECO:0000313" key="2">
    <source>
        <dbReference type="Proteomes" id="UP000489600"/>
    </source>
</evidence>
<dbReference type="Proteomes" id="UP000489600">
    <property type="component" value="Unassembled WGS sequence"/>
</dbReference>
<dbReference type="OrthoDB" id="601557at2759"/>
<keyword evidence="2" id="KW-1185">Reference proteome</keyword>
<protein>
    <submittedName>
        <fullName evidence="1">Uncharacterized protein</fullName>
    </submittedName>
</protein>
<accession>A0A565C6Z8</accession>
<evidence type="ECO:0000313" key="1">
    <source>
        <dbReference type="EMBL" id="VVB09327.1"/>
    </source>
</evidence>
<dbReference type="EMBL" id="CABITT030000006">
    <property type="protein sequence ID" value="VVB09327.1"/>
    <property type="molecule type" value="Genomic_DNA"/>
</dbReference>